<evidence type="ECO:0000256" key="4">
    <source>
        <dbReference type="PROSITE-ProRule" id="PRU00282"/>
    </source>
</evidence>
<name>A0A8J4CX20_9CHLO</name>
<evidence type="ECO:0008006" key="10">
    <source>
        <dbReference type="Google" id="ProtNLM"/>
    </source>
</evidence>
<dbReference type="EMBL" id="BNCP01000038">
    <property type="protein sequence ID" value="GIL87122.1"/>
    <property type="molecule type" value="Genomic_DNA"/>
</dbReference>
<dbReference type="InterPro" id="IPR023395">
    <property type="entry name" value="MCP_dom_sf"/>
</dbReference>
<keyword evidence="3 4" id="KW-0472">Membrane</keyword>
<accession>A0A8J4CX20</accession>
<evidence type="ECO:0000256" key="5">
    <source>
        <dbReference type="RuleBase" id="RU000488"/>
    </source>
</evidence>
<dbReference type="PROSITE" id="PS50920">
    <property type="entry name" value="SOLCAR"/>
    <property type="match status" value="1"/>
</dbReference>
<keyword evidence="5" id="KW-0813">Transport</keyword>
<evidence type="ECO:0000313" key="7">
    <source>
        <dbReference type="EMBL" id="GIL87122.1"/>
    </source>
</evidence>
<evidence type="ECO:0000313" key="9">
    <source>
        <dbReference type="Proteomes" id="UP000747110"/>
    </source>
</evidence>
<feature type="compositionally biased region" description="Gly residues" evidence="6">
    <location>
        <begin position="371"/>
        <end position="380"/>
    </location>
</feature>
<reference evidence="7" key="1">
    <citation type="journal article" date="2021" name="Proc. Natl. Acad. Sci. U.S.A.">
        <title>Three genomes in the algal genus Volvox reveal the fate of a haploid sex-determining region after a transition to homothallism.</title>
        <authorList>
            <person name="Yamamoto K."/>
            <person name="Hamaji T."/>
            <person name="Kawai-Toyooka H."/>
            <person name="Matsuzaki R."/>
            <person name="Takahashi F."/>
            <person name="Nishimura Y."/>
            <person name="Kawachi M."/>
            <person name="Noguchi H."/>
            <person name="Minakuchi Y."/>
            <person name="Umen J.G."/>
            <person name="Toyoda A."/>
            <person name="Nozaki H."/>
        </authorList>
    </citation>
    <scope>NUCLEOTIDE SEQUENCE</scope>
    <source>
        <strain evidence="8">NIES-3785</strain>
        <strain evidence="7">NIES-3786</strain>
    </source>
</reference>
<evidence type="ECO:0000313" key="8">
    <source>
        <dbReference type="EMBL" id="GIM10643.1"/>
    </source>
</evidence>
<keyword evidence="2 4" id="KW-0812">Transmembrane</keyword>
<proteinExistence type="inferred from homology"/>
<dbReference type="Proteomes" id="UP000722791">
    <property type="component" value="Unassembled WGS sequence"/>
</dbReference>
<dbReference type="OrthoDB" id="409948at2759"/>
<evidence type="ECO:0000256" key="3">
    <source>
        <dbReference type="ARBA" id="ARBA00023136"/>
    </source>
</evidence>
<feature type="region of interest" description="Disordered" evidence="6">
    <location>
        <begin position="366"/>
        <end position="385"/>
    </location>
</feature>
<dbReference type="GO" id="GO:0016020">
    <property type="term" value="C:membrane"/>
    <property type="evidence" value="ECO:0007669"/>
    <property type="project" value="UniProtKB-SubCell"/>
</dbReference>
<dbReference type="SUPFAM" id="SSF103506">
    <property type="entry name" value="Mitochondrial carrier"/>
    <property type="match status" value="1"/>
</dbReference>
<dbReference type="PANTHER" id="PTHR47567:SF1">
    <property type="entry name" value="NAD-DEPENDENT EPIMERASE_DEHYDRATASE DOMAIN-CONTAINING PROTEIN"/>
    <property type="match status" value="1"/>
</dbReference>
<comment type="caution">
    <text evidence="7">The sequence shown here is derived from an EMBL/GenBank/DDBJ whole genome shotgun (WGS) entry which is preliminary data.</text>
</comment>
<evidence type="ECO:0000256" key="2">
    <source>
        <dbReference type="ARBA" id="ARBA00022692"/>
    </source>
</evidence>
<dbReference type="InterPro" id="IPR018108">
    <property type="entry name" value="MCP_transmembrane"/>
</dbReference>
<comment type="subcellular location">
    <subcellularLocation>
        <location evidence="1">Membrane</location>
        <topology evidence="1">Multi-pass membrane protein</topology>
    </subcellularLocation>
</comment>
<protein>
    <recommendedName>
        <fullName evidence="10">Mitochondrial carrier protein</fullName>
    </recommendedName>
</protein>
<dbReference type="EMBL" id="BNCQ01000035">
    <property type="protein sequence ID" value="GIM10643.1"/>
    <property type="molecule type" value="Genomic_DNA"/>
</dbReference>
<sequence length="411" mass="43291">MISQFLTSEVSDSDAARVSTAIRFQSPVLASALGHLRQSRVEAKNVQFPNCAPLPAQLPIVAASPTESASPKQRPLSEILSDAGRKALGGGIPGMAAMATQVITLMWMRTTINYQYRYGTDTMTAFRTLYSQGGIPRFYRGVLPALVQGPLSRFGDTAANAGALSLMDSYEATQGLPVGVKTLAASGVAGAFRVFLMPVDTCKTIMQVEGKGALKALAAKVRTGGPWVLYHGAMASAAATFVGHYPWFATYNYLNGVLPKAPSDDLPRKLLRSAILGFCASFVSDCASNSIRVIKTTKQTTTEATTYPQVARMIIAKDGVLGLMGRGLKTKILANGVQGICFSIVWRLGQDWWDSHHVAAAPKPQLTKGAEQGGTAGAAGSGRDAEVRLAAATPVEEPATAPVTTGSPSPK</sequence>
<dbReference type="Gene3D" id="1.50.40.10">
    <property type="entry name" value="Mitochondrial carrier domain"/>
    <property type="match status" value="1"/>
</dbReference>
<dbReference type="Proteomes" id="UP000747110">
    <property type="component" value="Unassembled WGS sequence"/>
</dbReference>
<organism evidence="7 9">
    <name type="scientific">Volvox reticuliferus</name>
    <dbReference type="NCBI Taxonomy" id="1737510"/>
    <lineage>
        <taxon>Eukaryota</taxon>
        <taxon>Viridiplantae</taxon>
        <taxon>Chlorophyta</taxon>
        <taxon>core chlorophytes</taxon>
        <taxon>Chlorophyceae</taxon>
        <taxon>CS clade</taxon>
        <taxon>Chlamydomonadales</taxon>
        <taxon>Volvocaceae</taxon>
        <taxon>Volvox</taxon>
    </lineage>
</organism>
<dbReference type="PANTHER" id="PTHR47567">
    <property type="entry name" value="MITOCHONDRIAL SUBSTRATE/SOLUTE CARRIER"/>
    <property type="match status" value="1"/>
</dbReference>
<feature type="compositionally biased region" description="Low complexity" evidence="6">
    <location>
        <begin position="392"/>
        <end position="405"/>
    </location>
</feature>
<gene>
    <name evidence="7" type="ORF">Vretifemale_15232</name>
    <name evidence="8" type="ORF">Vretimale_14239</name>
</gene>
<feature type="repeat" description="Solcar" evidence="4">
    <location>
        <begin position="177"/>
        <end position="257"/>
    </location>
</feature>
<evidence type="ECO:0000256" key="6">
    <source>
        <dbReference type="SAM" id="MobiDB-lite"/>
    </source>
</evidence>
<dbReference type="AlphaFoldDB" id="A0A8J4CX20"/>
<dbReference type="Pfam" id="PF00153">
    <property type="entry name" value="Mito_carr"/>
    <property type="match status" value="1"/>
</dbReference>
<keyword evidence="9" id="KW-1185">Reference proteome</keyword>
<feature type="region of interest" description="Disordered" evidence="6">
    <location>
        <begin position="392"/>
        <end position="411"/>
    </location>
</feature>
<evidence type="ECO:0000256" key="1">
    <source>
        <dbReference type="ARBA" id="ARBA00004141"/>
    </source>
</evidence>
<comment type="similarity">
    <text evidence="5">Belongs to the mitochondrial carrier (TC 2.A.29) family.</text>
</comment>